<protein>
    <submittedName>
        <fullName evidence="1">Uncharacterized protein</fullName>
    </submittedName>
</protein>
<comment type="caution">
    <text evidence="1">The sequence shown here is derived from an EMBL/GenBank/DDBJ whole genome shotgun (WGS) entry which is preliminary data.</text>
</comment>
<evidence type="ECO:0000313" key="1">
    <source>
        <dbReference type="EMBL" id="KAI4364450.1"/>
    </source>
</evidence>
<name>A0ACB9QDD6_9MYRT</name>
<accession>A0ACB9QDD6</accession>
<sequence>MDAPENKNGDAFVPSDDLPPAAPADISVCSLHPYPANLGGGICASCLKEKLGKLISSTSASVSSSSSSSFPLHLHRPPSSSSSSSTSAVRSPPSSDLSTSSSSFSKPNTRGRALRAKIPGFLYYKKKKNRKCHSPAPAVSDRAAELAFRRSNTAPKRPEHPGKFLDEDILEFSPRKKRFWSFFYLPASNHLLYSGPRHRHRAPNNNKAHAPSSATSAVTPGRRAERTMPLPDDISKRCAEVILEDDDFDGVARNVNNFDRKVSRSRSVGCGSRSFSGDFFERISTGFGDCTFRRVQSQREPNGHGNPRHRVSSADPDYCMKNRVRCGRIFGGFMSASPSSSLSSSSYRVGTGSSEVRHHPGEMNRAQSMAQQVDATHGRSRGWGGWVFASPLRGFVRPSKDVKSRGKSCNAGPNLHGSPSLLAVGG</sequence>
<evidence type="ECO:0000313" key="2">
    <source>
        <dbReference type="Proteomes" id="UP001057402"/>
    </source>
</evidence>
<dbReference type="Proteomes" id="UP001057402">
    <property type="component" value="Chromosome 6"/>
</dbReference>
<proteinExistence type="predicted"/>
<reference evidence="2" key="1">
    <citation type="journal article" date="2023" name="Front. Plant Sci.">
        <title>Chromosomal-level genome assembly of Melastoma candidum provides insights into trichome evolution.</title>
        <authorList>
            <person name="Zhong Y."/>
            <person name="Wu W."/>
            <person name="Sun C."/>
            <person name="Zou P."/>
            <person name="Liu Y."/>
            <person name="Dai S."/>
            <person name="Zhou R."/>
        </authorList>
    </citation>
    <scope>NUCLEOTIDE SEQUENCE [LARGE SCALE GENOMIC DNA]</scope>
</reference>
<dbReference type="EMBL" id="CM042885">
    <property type="protein sequence ID" value="KAI4364450.1"/>
    <property type="molecule type" value="Genomic_DNA"/>
</dbReference>
<keyword evidence="2" id="KW-1185">Reference proteome</keyword>
<organism evidence="1 2">
    <name type="scientific">Melastoma candidum</name>
    <dbReference type="NCBI Taxonomy" id="119954"/>
    <lineage>
        <taxon>Eukaryota</taxon>
        <taxon>Viridiplantae</taxon>
        <taxon>Streptophyta</taxon>
        <taxon>Embryophyta</taxon>
        <taxon>Tracheophyta</taxon>
        <taxon>Spermatophyta</taxon>
        <taxon>Magnoliopsida</taxon>
        <taxon>eudicotyledons</taxon>
        <taxon>Gunneridae</taxon>
        <taxon>Pentapetalae</taxon>
        <taxon>rosids</taxon>
        <taxon>malvids</taxon>
        <taxon>Myrtales</taxon>
        <taxon>Melastomataceae</taxon>
        <taxon>Melastomatoideae</taxon>
        <taxon>Melastomateae</taxon>
        <taxon>Melastoma</taxon>
    </lineage>
</organism>
<gene>
    <name evidence="1" type="ORF">MLD38_020540</name>
</gene>